<reference evidence="4 5" key="1">
    <citation type="journal article" date="2015" name="Stand. Genomic Sci.">
        <title>Genomic Encyclopedia of Bacterial and Archaeal Type Strains, Phase III: the genomes of soil and plant-associated and newly described type strains.</title>
        <authorList>
            <person name="Whitman W.B."/>
            <person name="Woyke T."/>
            <person name="Klenk H.P."/>
            <person name="Zhou Y."/>
            <person name="Lilburn T.G."/>
            <person name="Beck B.J."/>
            <person name="De Vos P."/>
            <person name="Vandamme P."/>
            <person name="Eisen J.A."/>
            <person name="Garrity G."/>
            <person name="Hugenholtz P."/>
            <person name="Kyrpides N.C."/>
        </authorList>
    </citation>
    <scope>NUCLEOTIDE SEQUENCE [LARGE SCALE GENOMIC DNA]</scope>
    <source>
        <strain evidence="4 5">DSM 64</strain>
    </source>
</reference>
<dbReference type="RefSeq" id="WP_099729270.1">
    <property type="nucleotide sequence ID" value="NZ_VJWE01000015.1"/>
</dbReference>
<keyword evidence="1" id="KW-0479">Metal-binding</keyword>
<dbReference type="GeneID" id="51112301"/>
<protein>
    <recommendedName>
        <fullName evidence="1">Microcystinase C</fullName>
        <shortName evidence="1">MlrC</shortName>
    </recommendedName>
</protein>
<evidence type="ECO:0000313" key="4">
    <source>
        <dbReference type="EMBL" id="TWG35687.1"/>
    </source>
</evidence>
<evidence type="ECO:0000259" key="3">
    <source>
        <dbReference type="Pfam" id="PF07364"/>
    </source>
</evidence>
<feature type="domain" description="Microcystin LR degradation protein MlrC N-terminal" evidence="3">
    <location>
        <begin position="2"/>
        <end position="285"/>
    </location>
</feature>
<comment type="caution">
    <text evidence="4">The sequence shown here is derived from an EMBL/GenBank/DDBJ whole genome shotgun (WGS) entry which is preliminary data.</text>
</comment>
<feature type="domain" description="Microcystin LR degradation protein MlrC C-terminal" evidence="2">
    <location>
        <begin position="298"/>
        <end position="478"/>
    </location>
</feature>
<name>A0A561XHZ5_ACIDE</name>
<dbReference type="Proteomes" id="UP000321485">
    <property type="component" value="Unassembled WGS sequence"/>
</dbReference>
<dbReference type="Pfam" id="PF07171">
    <property type="entry name" value="MlrC_C"/>
    <property type="match status" value="1"/>
</dbReference>
<keyword evidence="1" id="KW-0378">Hydrolase</keyword>
<sequence length="494" mass="52236">MKFLIARLNHETNTFSPVPTPLKAFAPEYDAAAFHANFGMRTAMAAFIDAAKRVGAQCVTPVSATANPSGPVDADAYRQLTDRIVAAAVGCDAILLDLHGAMVAQNTPDGEGDLLARVRAAAPGVPLGVALDLHGNITQKMVDNADVMVGFKTYPHVDMYETGEHAARLVLHMLQQGTRYAVRWRQLPLLSHTLRSTTLGGAMAAAVSSARQAEGEGVPAMTIFAGFSLADIAAPCVSVVATAECTAEGEALCAAALDRVAAQIWAEREGYVYASEPLAEAFVRAQRMAEGVGKPVLLLDHSDNCMSGGTCDTMDVLQAAWRHGLTGIATGPLSDPEAVEQLVAAGVGAQVSVRLGNKVPLARLGIVKEPVLVQGTVRAISDGSYTVTGPIYTGQRCSMGRAVWLDAGGTQIVVVEQPHEPWDLGVFSCVGLDPAAYRYLLLKSRMYCRPVFVPLSAGLVECDSPGVTSSDYQLFPFANLRQPVYPLGDVLAYP</sequence>
<evidence type="ECO:0000256" key="1">
    <source>
        <dbReference type="PIRNR" id="PIRNR012702"/>
    </source>
</evidence>
<comment type="similarity">
    <text evidence="1">Belongs to the peptidase M81 family.</text>
</comment>
<dbReference type="InterPro" id="IPR009197">
    <property type="entry name" value="MlrC"/>
</dbReference>
<keyword evidence="1" id="KW-0645">Protease</keyword>
<dbReference type="AlphaFoldDB" id="A0A561XHZ5"/>
<evidence type="ECO:0000313" key="5">
    <source>
        <dbReference type="Proteomes" id="UP000321485"/>
    </source>
</evidence>
<dbReference type="GO" id="GO:0006508">
    <property type="term" value="P:proteolysis"/>
    <property type="evidence" value="ECO:0007669"/>
    <property type="project" value="UniProtKB-KW"/>
</dbReference>
<gene>
    <name evidence="4" type="ORF">ATF69_3248</name>
</gene>
<evidence type="ECO:0000259" key="2">
    <source>
        <dbReference type="Pfam" id="PF07171"/>
    </source>
</evidence>
<dbReference type="InterPro" id="IPR010799">
    <property type="entry name" value="MlrC_C"/>
</dbReference>
<comment type="function">
    <text evidence="1">Involved in peptidolytic degradation of cyclic heptapeptide hepatotoxin microcystin (MC).</text>
</comment>
<keyword evidence="1" id="KW-0482">Metalloprotease</keyword>
<organism evidence="4 5">
    <name type="scientific">Acidovorax delafieldii</name>
    <name type="common">Pseudomonas delafieldii</name>
    <dbReference type="NCBI Taxonomy" id="47920"/>
    <lineage>
        <taxon>Bacteria</taxon>
        <taxon>Pseudomonadati</taxon>
        <taxon>Pseudomonadota</taxon>
        <taxon>Betaproteobacteria</taxon>
        <taxon>Burkholderiales</taxon>
        <taxon>Comamonadaceae</taxon>
        <taxon>Acidovorax</taxon>
    </lineage>
</organism>
<dbReference type="EMBL" id="VJWE01000015">
    <property type="protein sequence ID" value="TWG35687.1"/>
    <property type="molecule type" value="Genomic_DNA"/>
</dbReference>
<dbReference type="PIRSF" id="PIRSF012702">
    <property type="entry name" value="UCP012702"/>
    <property type="match status" value="1"/>
</dbReference>
<dbReference type="GO" id="GO:0008237">
    <property type="term" value="F:metallopeptidase activity"/>
    <property type="evidence" value="ECO:0007669"/>
    <property type="project" value="UniProtKB-KW"/>
</dbReference>
<dbReference type="Pfam" id="PF07364">
    <property type="entry name" value="DUF1485"/>
    <property type="match status" value="1"/>
</dbReference>
<accession>A0A561XHZ5</accession>
<proteinExistence type="inferred from homology"/>
<comment type="cofactor">
    <cofactor evidence="1">
        <name>Zn(2+)</name>
        <dbReference type="ChEBI" id="CHEBI:29105"/>
    </cofactor>
    <text evidence="1">Binds 1 zinc ion per subunit.</text>
</comment>
<dbReference type="GO" id="GO:0046872">
    <property type="term" value="F:metal ion binding"/>
    <property type="evidence" value="ECO:0007669"/>
    <property type="project" value="UniProtKB-KW"/>
</dbReference>
<dbReference type="InterPro" id="IPR015995">
    <property type="entry name" value="MlrC_N"/>
</dbReference>